<dbReference type="InterPro" id="IPR044730">
    <property type="entry name" value="RNase_H-like_dom_plant"/>
</dbReference>
<dbReference type="PANTHER" id="PTHR47723">
    <property type="entry name" value="OS05G0353850 PROTEIN"/>
    <property type="match status" value="1"/>
</dbReference>
<dbReference type="InterPro" id="IPR036397">
    <property type="entry name" value="RNaseH_sf"/>
</dbReference>
<protein>
    <recommendedName>
        <fullName evidence="5">RNase H type-1 domain-containing protein</fullName>
    </recommendedName>
</protein>
<evidence type="ECO:0000259" key="1">
    <source>
        <dbReference type="Pfam" id="PF13456"/>
    </source>
</evidence>
<dbReference type="InterPro" id="IPR002156">
    <property type="entry name" value="RNaseH_domain"/>
</dbReference>
<dbReference type="AlphaFoldDB" id="A0AAV5MJM2"/>
<comment type="caution">
    <text evidence="3">The sequence shown here is derived from an EMBL/GenBank/DDBJ whole genome shotgun (WGS) entry which is preliminary data.</text>
</comment>
<dbReference type="PANTHER" id="PTHR47723:SF19">
    <property type="entry name" value="POLYNUCLEOTIDYL TRANSFERASE, RIBONUCLEASE H-LIKE SUPERFAMILY PROTEIN"/>
    <property type="match status" value="1"/>
</dbReference>
<evidence type="ECO:0008006" key="5">
    <source>
        <dbReference type="Google" id="ProtNLM"/>
    </source>
</evidence>
<accession>A0AAV5MJM2</accession>
<name>A0AAV5MJM2_9ROSI</name>
<keyword evidence="4" id="KW-1185">Reference proteome</keyword>
<evidence type="ECO:0000259" key="2">
    <source>
        <dbReference type="Pfam" id="PF13966"/>
    </source>
</evidence>
<proteinExistence type="predicted"/>
<reference evidence="3 4" key="1">
    <citation type="journal article" date="2021" name="Commun. Biol.">
        <title>The genome of Shorea leprosula (Dipterocarpaceae) highlights the ecological relevance of drought in aseasonal tropical rainforests.</title>
        <authorList>
            <person name="Ng K.K.S."/>
            <person name="Kobayashi M.J."/>
            <person name="Fawcett J.A."/>
            <person name="Hatakeyama M."/>
            <person name="Paape T."/>
            <person name="Ng C.H."/>
            <person name="Ang C.C."/>
            <person name="Tnah L.H."/>
            <person name="Lee C.T."/>
            <person name="Nishiyama T."/>
            <person name="Sese J."/>
            <person name="O'Brien M.J."/>
            <person name="Copetti D."/>
            <person name="Mohd Noor M.I."/>
            <person name="Ong R.C."/>
            <person name="Putra M."/>
            <person name="Sireger I.Z."/>
            <person name="Indrioko S."/>
            <person name="Kosugi Y."/>
            <person name="Izuno A."/>
            <person name="Isagi Y."/>
            <person name="Lee S.L."/>
            <person name="Shimizu K.K."/>
        </authorList>
    </citation>
    <scope>NUCLEOTIDE SEQUENCE [LARGE SCALE GENOMIC DNA]</scope>
    <source>
        <strain evidence="3">214</strain>
    </source>
</reference>
<gene>
    <name evidence="3" type="ORF">SLEP1_g55825</name>
</gene>
<dbReference type="Proteomes" id="UP001054252">
    <property type="component" value="Unassembled WGS sequence"/>
</dbReference>
<dbReference type="InterPro" id="IPR026960">
    <property type="entry name" value="RVT-Znf"/>
</dbReference>
<dbReference type="Pfam" id="PF13966">
    <property type="entry name" value="zf-RVT"/>
    <property type="match status" value="1"/>
</dbReference>
<dbReference type="GO" id="GO:0004523">
    <property type="term" value="F:RNA-DNA hybrid ribonuclease activity"/>
    <property type="evidence" value="ECO:0007669"/>
    <property type="project" value="InterPro"/>
</dbReference>
<dbReference type="Pfam" id="PF13456">
    <property type="entry name" value="RVT_3"/>
    <property type="match status" value="1"/>
</dbReference>
<evidence type="ECO:0000313" key="3">
    <source>
        <dbReference type="EMBL" id="GKV49053.1"/>
    </source>
</evidence>
<feature type="domain" description="Reverse transcriptase zinc-binding" evidence="2">
    <location>
        <begin position="18"/>
        <end position="84"/>
    </location>
</feature>
<dbReference type="EMBL" id="BPVZ01000282">
    <property type="protein sequence ID" value="GKV49053.1"/>
    <property type="molecule type" value="Genomic_DNA"/>
</dbReference>
<dbReference type="CDD" id="cd06222">
    <property type="entry name" value="RNase_H_like"/>
    <property type="match status" value="1"/>
</dbReference>
<organism evidence="3 4">
    <name type="scientific">Rubroshorea leprosula</name>
    <dbReference type="NCBI Taxonomy" id="152421"/>
    <lineage>
        <taxon>Eukaryota</taxon>
        <taxon>Viridiplantae</taxon>
        <taxon>Streptophyta</taxon>
        <taxon>Embryophyta</taxon>
        <taxon>Tracheophyta</taxon>
        <taxon>Spermatophyta</taxon>
        <taxon>Magnoliopsida</taxon>
        <taxon>eudicotyledons</taxon>
        <taxon>Gunneridae</taxon>
        <taxon>Pentapetalae</taxon>
        <taxon>rosids</taxon>
        <taxon>malvids</taxon>
        <taxon>Malvales</taxon>
        <taxon>Dipterocarpaceae</taxon>
        <taxon>Rubroshorea</taxon>
    </lineage>
</organism>
<sequence length="241" mass="27340">MHMHNCIAGPSNSSPSFKGDCLWHLNILEKLKLFLWQSYCDILPTKDNLLCWWVNIDFEGPMCNLEDESVLHCLKSCQGARAVWMGCPLSLLVSEIQADTFTNFFNNISTLLQKEQLELFCMLCWKIWHARNELLWNANIWYGSSSSLLLWKGAGSIVVQEVIMEYDCASTVTAINTDILTMHSSLGSVLSYCRILMASFLSCTVQHVHREGNSVAHELAICALHAEANEYWIEEVPTDIT</sequence>
<dbReference type="InterPro" id="IPR053151">
    <property type="entry name" value="RNase_H-like"/>
</dbReference>
<evidence type="ECO:0000313" key="4">
    <source>
        <dbReference type="Proteomes" id="UP001054252"/>
    </source>
</evidence>
<dbReference type="GO" id="GO:0003676">
    <property type="term" value="F:nucleic acid binding"/>
    <property type="evidence" value="ECO:0007669"/>
    <property type="project" value="InterPro"/>
</dbReference>
<feature type="domain" description="RNase H type-1" evidence="1">
    <location>
        <begin position="159"/>
        <end position="220"/>
    </location>
</feature>
<dbReference type="Gene3D" id="3.30.420.10">
    <property type="entry name" value="Ribonuclease H-like superfamily/Ribonuclease H"/>
    <property type="match status" value="1"/>
</dbReference>